<dbReference type="AlphaFoldDB" id="A0A8H5FIM4"/>
<feature type="compositionally biased region" description="Basic and acidic residues" evidence="1">
    <location>
        <begin position="220"/>
        <end position="270"/>
    </location>
</feature>
<feature type="compositionally biased region" description="Basic and acidic residues" evidence="1">
    <location>
        <begin position="374"/>
        <end position="386"/>
    </location>
</feature>
<feature type="compositionally biased region" description="Polar residues" evidence="1">
    <location>
        <begin position="87"/>
        <end position="113"/>
    </location>
</feature>
<name>A0A8H5FIM4_9AGAR</name>
<gene>
    <name evidence="3" type="ORF">D9758_016976</name>
</gene>
<reference evidence="3 4" key="1">
    <citation type="journal article" date="2020" name="ISME J.">
        <title>Uncovering the hidden diversity of litter-decomposition mechanisms in mushroom-forming fungi.</title>
        <authorList>
            <person name="Floudas D."/>
            <person name="Bentzer J."/>
            <person name="Ahren D."/>
            <person name="Johansson T."/>
            <person name="Persson P."/>
            <person name="Tunlid A."/>
        </authorList>
    </citation>
    <scope>NUCLEOTIDE SEQUENCE [LARGE SCALE GENOMIC DNA]</scope>
    <source>
        <strain evidence="3 4">CBS 291.85</strain>
    </source>
</reference>
<evidence type="ECO:0000313" key="3">
    <source>
        <dbReference type="EMBL" id="KAF5338575.1"/>
    </source>
</evidence>
<feature type="region of interest" description="Disordered" evidence="1">
    <location>
        <begin position="370"/>
        <end position="400"/>
    </location>
</feature>
<protein>
    <recommendedName>
        <fullName evidence="2">DUF6532 domain-containing protein</fullName>
    </recommendedName>
</protein>
<dbReference type="OrthoDB" id="2755811at2759"/>
<dbReference type="Proteomes" id="UP000559256">
    <property type="component" value="Unassembled WGS sequence"/>
</dbReference>
<keyword evidence="4" id="KW-1185">Reference proteome</keyword>
<sequence>MSQKPYGTRGNKIKIPETMEKKTMVQIRQEKAAKEAAEKEKKEAKKVAKEQAASKHKVSARVVAAAEDKQAADDEVFQSIRPDLELTENSPSAATSESNTPTASLVSAHISLSDTEDDNNPNNSKPPPSSDPGTDGELAFSMDIDEQEEPAEKVDSPASGSAFELSGSEVSGSDAEDVNEEIAELQAAPKTANKIRGNAADLGSDGEVASNADDEDSEAEVLRKALEEYRKKKGKAKPDAKKEKAEKAKLARKQEKSEVRNEVSKARQSDNPKPSPNEASTSSTKRPASSDVEGEAQSKKPKGAPVGGLKPGWKATLYGLKKQKASEPSSSSEVVVGEFDVDESHESLSKAREASDGSVKKNQIVLKPANVKAIDAKERGKTNTDKPRRRQTTQSDLPFATTAERDRWTKIVWPGILKWVGTVSNQFGVNGEIDLKTIISQLWAKHYPEPTTYDDPKSGKKRPLLEHPAIFGFVQSALRTFRSEIGKRALSIIRLKAKECASVEAVSDWVKEQLENDRWIYADAGPTREESTGAFRGPLLLETFAYFLAKIGTSDEEYDFPAGALALSAAAVLRALKSFETGVDTIQEAIDVGKEEAKKSGKRAKRVTMTSFGDNWQKTVEGFYNDYTSKLSEKKWHQLLEATEGFTSTVSSADPIVEDAATANETRSQGNNAAVVSSSPQSSADSLHGQALLGHQTLAVLQASAQLIGSGTIRASSVCVARIHVVIDSQPNVLNVLNYLNYLNAALKDINSTLNILKYLNQWSPQNFLYCCQPLGARLQMPRQCFNASTPSQQLYDARIVKTPSILNISNNCYACSSCPRVPNLQKMQMRIGGRIQQWIGWGQLFHGSISGSRGLKDRGSQFHLL</sequence>
<evidence type="ECO:0000313" key="4">
    <source>
        <dbReference type="Proteomes" id="UP000559256"/>
    </source>
</evidence>
<feature type="compositionally biased region" description="Acidic residues" evidence="1">
    <location>
        <begin position="174"/>
        <end position="183"/>
    </location>
</feature>
<organism evidence="3 4">
    <name type="scientific">Tetrapyrgos nigripes</name>
    <dbReference type="NCBI Taxonomy" id="182062"/>
    <lineage>
        <taxon>Eukaryota</taxon>
        <taxon>Fungi</taxon>
        <taxon>Dikarya</taxon>
        <taxon>Basidiomycota</taxon>
        <taxon>Agaricomycotina</taxon>
        <taxon>Agaricomycetes</taxon>
        <taxon>Agaricomycetidae</taxon>
        <taxon>Agaricales</taxon>
        <taxon>Marasmiineae</taxon>
        <taxon>Marasmiaceae</taxon>
        <taxon>Tetrapyrgos</taxon>
    </lineage>
</organism>
<dbReference type="InterPro" id="IPR045341">
    <property type="entry name" value="DUF6532"/>
</dbReference>
<accession>A0A8H5FIM4</accession>
<feature type="compositionally biased region" description="Basic and acidic residues" evidence="1">
    <location>
        <begin position="28"/>
        <end position="53"/>
    </location>
</feature>
<feature type="compositionally biased region" description="Polar residues" evidence="1">
    <location>
        <begin position="271"/>
        <end position="287"/>
    </location>
</feature>
<dbReference type="Pfam" id="PF20149">
    <property type="entry name" value="DUF6532"/>
    <property type="match status" value="1"/>
</dbReference>
<dbReference type="EMBL" id="JAACJM010000194">
    <property type="protein sequence ID" value="KAF5338575.1"/>
    <property type="molecule type" value="Genomic_DNA"/>
</dbReference>
<proteinExistence type="predicted"/>
<evidence type="ECO:0000259" key="2">
    <source>
        <dbReference type="Pfam" id="PF20149"/>
    </source>
</evidence>
<evidence type="ECO:0000256" key="1">
    <source>
        <dbReference type="SAM" id="MobiDB-lite"/>
    </source>
</evidence>
<comment type="caution">
    <text evidence="3">The sequence shown here is derived from an EMBL/GenBank/DDBJ whole genome shotgun (WGS) entry which is preliminary data.</text>
</comment>
<feature type="domain" description="DUF6532" evidence="2">
    <location>
        <begin position="469"/>
        <end position="585"/>
    </location>
</feature>
<feature type="region of interest" description="Disordered" evidence="1">
    <location>
        <begin position="28"/>
        <end position="313"/>
    </location>
</feature>